<sequence length="655" mass="71690">MAPLVLKIKGNKSFSPFSNLDSEEDLSKTWRVCTKVKDSLENGSRLENLSWRLWFRQHLLNEKSNATFRKLPLNTARQLDYQNSKLLPLKELPAAMQAKTSSATACCEEATGTVASIKAETSEEPARTCAVDATAVQDLPASSAPQPTMTASTLPYNNYGFQTTNNFTLHQFTSDQASDQMVELEDIFGAFSAVPSFLPNDNDVVMSESWNFDGFASPIDHYFASQSGSPVTTMPTPASSQPQQHQQQQQQQQQQQEEEGQQLQLQRQPPVIENVLVNRMAAFSVGQTMSLSMPSSPVMVPQQQTSNIEHSPLSPANNQSNSLSDAVYVSGSAMPPPPAGALRNKLLASISTGSTKPPNTKEVAPTQGMSTPSLSTSSSSSSTVNPSSLSMSTAVDDSQYTIIQNTYTDYNDLSQRQQQPTFPSSAPTTPPYSDSQKSRKPSAASVNDPQNKPVCTNCGATSTPLWRRSADDELLCNACGLYQKLHNAPRPKTLKPHNARKEAREDETSQLVCSNCSTTTTPLWRRDDEGAPLCNACGLYLKLHHERRPLSMKTDVIKKRQRYESSNNSRKTGKKTKGSDQQQKQQPSMPSSPETQQASAGPAVASGPSVFVNSTPAMDASMTFQFSQQSFGYSQQPPYTPIVTSTMEELQPKYF</sequence>
<dbReference type="GO" id="GO:0045944">
    <property type="term" value="P:positive regulation of transcription by RNA polymerase II"/>
    <property type="evidence" value="ECO:0007669"/>
    <property type="project" value="TreeGrafter"/>
</dbReference>
<proteinExistence type="predicted"/>
<dbReference type="Gene3D" id="3.30.50.10">
    <property type="entry name" value="Erythroid Transcription Factor GATA-1, subunit A"/>
    <property type="match status" value="2"/>
</dbReference>
<feature type="domain" description="GATA-type" evidence="10">
    <location>
        <begin position="507"/>
        <end position="560"/>
    </location>
</feature>
<dbReference type="EMBL" id="JABAYA010000060">
    <property type="protein sequence ID" value="KAF7727273.1"/>
    <property type="molecule type" value="Genomic_DNA"/>
</dbReference>
<dbReference type="InterPro" id="IPR000679">
    <property type="entry name" value="Znf_GATA"/>
</dbReference>
<dbReference type="GO" id="GO:0008270">
    <property type="term" value="F:zinc ion binding"/>
    <property type="evidence" value="ECO:0007669"/>
    <property type="project" value="UniProtKB-KW"/>
</dbReference>
<keyword evidence="3 8" id="KW-0863">Zinc-finger</keyword>
<dbReference type="GO" id="GO:0000978">
    <property type="term" value="F:RNA polymerase II cis-regulatory region sequence-specific DNA binding"/>
    <property type="evidence" value="ECO:0007669"/>
    <property type="project" value="TreeGrafter"/>
</dbReference>
<dbReference type="AlphaFoldDB" id="A0A8H7BTQ3"/>
<dbReference type="Pfam" id="PF08550">
    <property type="entry name" value="GATA_AreA"/>
    <property type="match status" value="1"/>
</dbReference>
<feature type="region of interest" description="Disordered" evidence="9">
    <location>
        <begin position="292"/>
        <end position="322"/>
    </location>
</feature>
<comment type="subcellular location">
    <subcellularLocation>
        <location evidence="1">Nucleus</location>
    </subcellularLocation>
</comment>
<dbReference type="PANTHER" id="PTHR10071:SF281">
    <property type="entry name" value="BOX A-BINDING FACTOR-RELATED"/>
    <property type="match status" value="1"/>
</dbReference>
<feature type="compositionally biased region" description="Low complexity" evidence="9">
    <location>
        <begin position="596"/>
        <end position="610"/>
    </location>
</feature>
<dbReference type="PROSITE" id="PS50114">
    <property type="entry name" value="GATA_ZN_FINGER_2"/>
    <property type="match status" value="2"/>
</dbReference>
<feature type="compositionally biased region" description="Polar residues" evidence="9">
    <location>
        <begin position="226"/>
        <end position="240"/>
    </location>
</feature>
<evidence type="ECO:0000256" key="8">
    <source>
        <dbReference type="PROSITE-ProRule" id="PRU00094"/>
    </source>
</evidence>
<dbReference type="Proteomes" id="UP000605846">
    <property type="component" value="Unassembled WGS sequence"/>
</dbReference>
<evidence type="ECO:0000256" key="1">
    <source>
        <dbReference type="ARBA" id="ARBA00004123"/>
    </source>
</evidence>
<feature type="compositionally biased region" description="Low complexity" evidence="9">
    <location>
        <begin position="292"/>
        <end position="306"/>
    </location>
</feature>
<evidence type="ECO:0000259" key="10">
    <source>
        <dbReference type="PROSITE" id="PS50114"/>
    </source>
</evidence>
<accession>A0A8H7BTQ3</accession>
<comment type="caution">
    <text evidence="11">The sequence shown here is derived from an EMBL/GenBank/DDBJ whole genome shotgun (WGS) entry which is preliminary data.</text>
</comment>
<dbReference type="GO" id="GO:0005634">
    <property type="term" value="C:nucleus"/>
    <property type="evidence" value="ECO:0007669"/>
    <property type="project" value="UniProtKB-SubCell"/>
</dbReference>
<evidence type="ECO:0000256" key="6">
    <source>
        <dbReference type="ARBA" id="ARBA00023163"/>
    </source>
</evidence>
<feature type="compositionally biased region" description="Basic residues" evidence="9">
    <location>
        <begin position="488"/>
        <end position="498"/>
    </location>
</feature>
<feature type="compositionally biased region" description="Low complexity" evidence="9">
    <location>
        <begin position="369"/>
        <end position="392"/>
    </location>
</feature>
<reference evidence="11" key="1">
    <citation type="submission" date="2020-01" db="EMBL/GenBank/DDBJ databases">
        <title>Genome Sequencing of Three Apophysomyces-Like Fungal Strains Confirms a Novel Fungal Genus in the Mucoromycota with divergent Burkholderia-like Endosymbiotic Bacteria.</title>
        <authorList>
            <person name="Stajich J.E."/>
            <person name="Macias A.M."/>
            <person name="Carter-House D."/>
            <person name="Lovett B."/>
            <person name="Kasson L.R."/>
            <person name="Berry K."/>
            <person name="Grigoriev I."/>
            <person name="Chang Y."/>
            <person name="Spatafora J."/>
            <person name="Kasson M.T."/>
        </authorList>
    </citation>
    <scope>NUCLEOTIDE SEQUENCE</scope>
    <source>
        <strain evidence="11">NRRL A-21654</strain>
    </source>
</reference>
<dbReference type="InterPro" id="IPR013088">
    <property type="entry name" value="Znf_NHR/GATA"/>
</dbReference>
<dbReference type="GO" id="GO:0000122">
    <property type="term" value="P:negative regulation of transcription by RNA polymerase II"/>
    <property type="evidence" value="ECO:0007669"/>
    <property type="project" value="TreeGrafter"/>
</dbReference>
<organism evidence="11 12">
    <name type="scientific">Apophysomyces ossiformis</name>
    <dbReference type="NCBI Taxonomy" id="679940"/>
    <lineage>
        <taxon>Eukaryota</taxon>
        <taxon>Fungi</taxon>
        <taxon>Fungi incertae sedis</taxon>
        <taxon>Mucoromycota</taxon>
        <taxon>Mucoromycotina</taxon>
        <taxon>Mucoromycetes</taxon>
        <taxon>Mucorales</taxon>
        <taxon>Mucorineae</taxon>
        <taxon>Mucoraceae</taxon>
        <taxon>Apophysomyces</taxon>
    </lineage>
</organism>
<dbReference type="Pfam" id="PF00320">
    <property type="entry name" value="GATA"/>
    <property type="match status" value="2"/>
</dbReference>
<feature type="region of interest" description="Disordered" evidence="9">
    <location>
        <begin position="414"/>
        <end position="453"/>
    </location>
</feature>
<dbReference type="InterPro" id="IPR013860">
    <property type="entry name" value="AreA_GATA"/>
</dbReference>
<feature type="compositionally biased region" description="Low complexity" evidence="9">
    <location>
        <begin position="241"/>
        <end position="267"/>
    </location>
</feature>
<feature type="region of interest" description="Disordered" evidence="9">
    <location>
        <begin position="552"/>
        <end position="614"/>
    </location>
</feature>
<dbReference type="PROSITE" id="PS00344">
    <property type="entry name" value="GATA_ZN_FINGER_1"/>
    <property type="match status" value="1"/>
</dbReference>
<dbReference type="SUPFAM" id="SSF57716">
    <property type="entry name" value="Glucocorticoid receptor-like (DNA-binding domain)"/>
    <property type="match status" value="2"/>
</dbReference>
<evidence type="ECO:0000313" key="12">
    <source>
        <dbReference type="Proteomes" id="UP000605846"/>
    </source>
</evidence>
<evidence type="ECO:0000313" key="11">
    <source>
        <dbReference type="EMBL" id="KAF7727273.1"/>
    </source>
</evidence>
<evidence type="ECO:0000256" key="7">
    <source>
        <dbReference type="ARBA" id="ARBA00023242"/>
    </source>
</evidence>
<keyword evidence="12" id="KW-1185">Reference proteome</keyword>
<protein>
    <recommendedName>
        <fullName evidence="10">GATA-type domain-containing protein</fullName>
    </recommendedName>
</protein>
<keyword evidence="6" id="KW-0804">Transcription</keyword>
<evidence type="ECO:0000256" key="9">
    <source>
        <dbReference type="SAM" id="MobiDB-lite"/>
    </source>
</evidence>
<feature type="domain" description="GATA-type" evidence="10">
    <location>
        <begin position="455"/>
        <end position="504"/>
    </location>
</feature>
<feature type="region of interest" description="Disordered" evidence="9">
    <location>
        <begin position="488"/>
        <end position="507"/>
    </location>
</feature>
<dbReference type="InterPro" id="IPR039355">
    <property type="entry name" value="Transcription_factor_GATA"/>
</dbReference>
<dbReference type="GO" id="GO:0000981">
    <property type="term" value="F:DNA-binding transcription factor activity, RNA polymerase II-specific"/>
    <property type="evidence" value="ECO:0007669"/>
    <property type="project" value="TreeGrafter"/>
</dbReference>
<keyword evidence="7" id="KW-0539">Nucleus</keyword>
<evidence type="ECO:0000256" key="4">
    <source>
        <dbReference type="ARBA" id="ARBA00022833"/>
    </source>
</evidence>
<feature type="compositionally biased region" description="Polar residues" evidence="9">
    <location>
        <begin position="444"/>
        <end position="453"/>
    </location>
</feature>
<feature type="compositionally biased region" description="Low complexity" evidence="9">
    <location>
        <begin position="417"/>
        <end position="433"/>
    </location>
</feature>
<dbReference type="SMART" id="SM00401">
    <property type="entry name" value="ZnF_GATA"/>
    <property type="match status" value="2"/>
</dbReference>
<dbReference type="CDD" id="cd00202">
    <property type="entry name" value="ZnF_GATA"/>
    <property type="match status" value="2"/>
</dbReference>
<keyword evidence="4" id="KW-0862">Zinc</keyword>
<feature type="region of interest" description="Disordered" evidence="9">
    <location>
        <begin position="226"/>
        <end position="267"/>
    </location>
</feature>
<name>A0A8H7BTQ3_9FUNG</name>
<keyword evidence="2" id="KW-0479">Metal-binding</keyword>
<evidence type="ECO:0000256" key="3">
    <source>
        <dbReference type="ARBA" id="ARBA00022771"/>
    </source>
</evidence>
<dbReference type="PANTHER" id="PTHR10071">
    <property type="entry name" value="TRANSCRIPTION FACTOR GATA FAMILY MEMBER"/>
    <property type="match status" value="1"/>
</dbReference>
<evidence type="ECO:0000256" key="5">
    <source>
        <dbReference type="ARBA" id="ARBA00023015"/>
    </source>
</evidence>
<feature type="region of interest" description="Disordered" evidence="9">
    <location>
        <begin position="350"/>
        <end position="392"/>
    </location>
</feature>
<dbReference type="PRINTS" id="PR00619">
    <property type="entry name" value="GATAZNFINGER"/>
</dbReference>
<keyword evidence="5" id="KW-0805">Transcription regulation</keyword>
<gene>
    <name evidence="11" type="ORF">EC973_007789</name>
</gene>
<dbReference type="OrthoDB" id="515401at2759"/>
<dbReference type="FunFam" id="3.30.50.10:FF:000007">
    <property type="entry name" value="Nitrogen regulatory AreA, N-terminal"/>
    <property type="match status" value="1"/>
</dbReference>
<evidence type="ECO:0000256" key="2">
    <source>
        <dbReference type="ARBA" id="ARBA00022723"/>
    </source>
</evidence>